<dbReference type="EMBL" id="VSIV01000109">
    <property type="protein sequence ID" value="TYB33746.1"/>
    <property type="molecule type" value="Genomic_DNA"/>
</dbReference>
<proteinExistence type="predicted"/>
<evidence type="ECO:0000313" key="2">
    <source>
        <dbReference type="Proteomes" id="UP000323337"/>
    </source>
</evidence>
<reference evidence="1 2" key="1">
    <citation type="submission" date="2019-08" db="EMBL/GenBank/DDBJ databases">
        <title>Genomic characterization of a novel candidate phylum (ARYD3) from a high temperature, high salinity tertiary oil reservoir in north central Oklahoma, USA.</title>
        <authorList>
            <person name="Youssef N.H."/>
            <person name="Yadav A."/>
            <person name="Elshahed M.S."/>
        </authorList>
    </citation>
    <scope>NUCLEOTIDE SEQUENCE [LARGE SCALE GENOMIC DNA]</scope>
    <source>
        <strain evidence="1">ARYD1</strain>
    </source>
</reference>
<dbReference type="InterPro" id="IPR038444">
    <property type="entry name" value="DUF465_sf"/>
</dbReference>
<sequence length="75" mass="9000">MLKMNQGVVQELLETNKEFKELFDEHVKLEQDLEALYSLKYIPPEVERKIKEIKKIKLRGKDRMEQIISEHKKSS</sequence>
<evidence type="ECO:0000313" key="1">
    <source>
        <dbReference type="EMBL" id="TYB33746.1"/>
    </source>
</evidence>
<dbReference type="AlphaFoldDB" id="A0A5D0ML65"/>
<accession>A0A5D0ML65</accession>
<name>A0A5D0ML65_FLESI</name>
<dbReference type="Proteomes" id="UP000323337">
    <property type="component" value="Unassembled WGS sequence"/>
</dbReference>
<dbReference type="RefSeq" id="WP_303700798.1">
    <property type="nucleotide sequence ID" value="NZ_VSIV01000109.1"/>
</dbReference>
<dbReference type="Gene3D" id="6.10.280.50">
    <property type="match status" value="1"/>
</dbReference>
<comment type="caution">
    <text evidence="1">The sequence shown here is derived from an EMBL/GenBank/DDBJ whole genome shotgun (WGS) entry which is preliminary data.</text>
</comment>
<gene>
    <name evidence="1" type="ORF">FXF49_04890</name>
</gene>
<organism evidence="1 2">
    <name type="scientific">Flexistipes sinusarabici</name>
    <dbReference type="NCBI Taxonomy" id="2352"/>
    <lineage>
        <taxon>Bacteria</taxon>
        <taxon>Pseudomonadati</taxon>
        <taxon>Deferribacterota</taxon>
        <taxon>Deferribacteres</taxon>
        <taxon>Deferribacterales</taxon>
        <taxon>Flexistipitaceae</taxon>
        <taxon>Flexistipes</taxon>
    </lineage>
</organism>
<protein>
    <submittedName>
        <fullName evidence="1">DUF465 domain-containing protein</fullName>
    </submittedName>
</protein>